<keyword evidence="4" id="KW-0963">Cytoplasm</keyword>
<dbReference type="InterPro" id="IPR036390">
    <property type="entry name" value="WH_DNA-bd_sf"/>
</dbReference>
<comment type="subcellular location">
    <subcellularLocation>
        <location evidence="2">Cytoplasm</location>
    </subcellularLocation>
    <subcellularLocation>
        <location evidence="1">Nucleus</location>
    </subcellularLocation>
</comment>
<evidence type="ECO:0000256" key="4">
    <source>
        <dbReference type="ARBA" id="ARBA00022490"/>
    </source>
</evidence>
<evidence type="ECO:0000256" key="6">
    <source>
        <dbReference type="ARBA" id="ARBA00023242"/>
    </source>
</evidence>
<dbReference type="PROSITE" id="PS50250">
    <property type="entry name" value="PCI"/>
    <property type="match status" value="1"/>
</dbReference>
<protein>
    <recommendedName>
        <fullName evidence="8">PCI domain-containing protein</fullName>
    </recommendedName>
</protein>
<dbReference type="Proteomes" id="UP001292079">
    <property type="component" value="Unassembled WGS sequence"/>
</dbReference>
<dbReference type="Gene3D" id="1.25.40.570">
    <property type="match status" value="3"/>
</dbReference>
<evidence type="ECO:0000313" key="10">
    <source>
        <dbReference type="Proteomes" id="UP001292079"/>
    </source>
</evidence>
<name>A0AAE1Z6Y1_SCHME</name>
<dbReference type="InterPro" id="IPR000717">
    <property type="entry name" value="PCI_dom"/>
</dbReference>
<evidence type="ECO:0000259" key="8">
    <source>
        <dbReference type="PROSITE" id="PS50250"/>
    </source>
</evidence>
<keyword evidence="10" id="KW-1185">Reference proteome</keyword>
<evidence type="ECO:0000256" key="1">
    <source>
        <dbReference type="ARBA" id="ARBA00004123"/>
    </source>
</evidence>
<reference evidence="9" key="2">
    <citation type="journal article" date="2023" name="Infect Dis Poverty">
        <title>Chromosome-scale genome of the human blood fluke Schistosoma mekongi and its implications for public health.</title>
        <authorList>
            <person name="Zhou M."/>
            <person name="Xu L."/>
            <person name="Xu D."/>
            <person name="Chen W."/>
            <person name="Khan J."/>
            <person name="Hu Y."/>
            <person name="Huang H."/>
            <person name="Wei H."/>
            <person name="Zhang Y."/>
            <person name="Chusongsang P."/>
            <person name="Tanasarnprasert K."/>
            <person name="Hu X."/>
            <person name="Limpanont Y."/>
            <person name="Lv Z."/>
        </authorList>
    </citation>
    <scope>NUCLEOTIDE SEQUENCE</scope>
    <source>
        <strain evidence="9">LV_2022a</strain>
    </source>
</reference>
<proteinExistence type="inferred from homology"/>
<dbReference type="Pfam" id="PF01399">
    <property type="entry name" value="PCI"/>
    <property type="match status" value="1"/>
</dbReference>
<keyword evidence="5" id="KW-0736">Signalosome</keyword>
<dbReference type="GO" id="GO:0008180">
    <property type="term" value="C:COP9 signalosome"/>
    <property type="evidence" value="ECO:0007669"/>
    <property type="project" value="UniProtKB-KW"/>
</dbReference>
<dbReference type="SUPFAM" id="SSF46785">
    <property type="entry name" value="Winged helix' DNA-binding domain"/>
    <property type="match status" value="1"/>
</dbReference>
<feature type="region of interest" description="Disordered" evidence="7">
    <location>
        <begin position="295"/>
        <end position="339"/>
    </location>
</feature>
<dbReference type="GO" id="GO:0005737">
    <property type="term" value="C:cytoplasm"/>
    <property type="evidence" value="ECO:0007669"/>
    <property type="project" value="UniProtKB-SubCell"/>
</dbReference>
<evidence type="ECO:0000256" key="7">
    <source>
        <dbReference type="SAM" id="MobiDB-lite"/>
    </source>
</evidence>
<evidence type="ECO:0000313" key="9">
    <source>
        <dbReference type="EMBL" id="KAK4468680.1"/>
    </source>
</evidence>
<comment type="similarity">
    <text evidence="3">Belongs to the CSN1 family.</text>
</comment>
<gene>
    <name evidence="9" type="ORF">MN116_007863</name>
</gene>
<dbReference type="InterPro" id="IPR019585">
    <property type="entry name" value="Rpn7/CSN1"/>
</dbReference>
<reference evidence="9" key="1">
    <citation type="submission" date="2022-04" db="EMBL/GenBank/DDBJ databases">
        <authorList>
            <person name="Xu L."/>
            <person name="Lv Z."/>
        </authorList>
    </citation>
    <scope>NUCLEOTIDE SEQUENCE</scope>
    <source>
        <strain evidence="9">LV_2022a</strain>
    </source>
</reference>
<dbReference type="InterPro" id="IPR045135">
    <property type="entry name" value="Rpn7_N"/>
</dbReference>
<evidence type="ECO:0000256" key="3">
    <source>
        <dbReference type="ARBA" id="ARBA00008793"/>
    </source>
</evidence>
<dbReference type="PANTHER" id="PTHR14145:SF2">
    <property type="entry name" value="COP9 SIGNALOSOME COMPLEX SUBUNIT 1"/>
    <property type="match status" value="1"/>
</dbReference>
<dbReference type="AlphaFoldDB" id="A0AAE1Z6Y1"/>
<keyword evidence="6" id="KW-0539">Nucleus</keyword>
<organism evidence="9 10">
    <name type="scientific">Schistosoma mekongi</name>
    <name type="common">Parasitic worm</name>
    <dbReference type="NCBI Taxonomy" id="38744"/>
    <lineage>
        <taxon>Eukaryota</taxon>
        <taxon>Metazoa</taxon>
        <taxon>Spiralia</taxon>
        <taxon>Lophotrochozoa</taxon>
        <taxon>Platyhelminthes</taxon>
        <taxon>Trematoda</taxon>
        <taxon>Digenea</taxon>
        <taxon>Strigeidida</taxon>
        <taxon>Schistosomatoidea</taxon>
        <taxon>Schistosomatidae</taxon>
        <taxon>Schistosoma</taxon>
    </lineage>
</organism>
<accession>A0AAE1Z6Y1</accession>
<evidence type="ECO:0000256" key="5">
    <source>
        <dbReference type="ARBA" id="ARBA00022790"/>
    </source>
</evidence>
<evidence type="ECO:0000256" key="2">
    <source>
        <dbReference type="ARBA" id="ARBA00004496"/>
    </source>
</evidence>
<feature type="domain" description="PCI" evidence="8">
    <location>
        <begin position="355"/>
        <end position="541"/>
    </location>
</feature>
<dbReference type="PANTHER" id="PTHR14145">
    <property type="entry name" value="26S PROTESOME SUBUNIT 6"/>
    <property type="match status" value="1"/>
</dbReference>
<sequence>MLHLDPALFEDVPSSSNASTEYETVDDEVQIDLANYISNYQGYIYYQRLFFIAQRCPSLRVTALRLAHDYIKKSTLDSSAYNKIFLMLAEQANVSVDNSSTSGETSRQQQSAFTMRLITNNNLSDGLSLTSSGELGVIGSSLTEAARNVLSDVMSGKNEANLIYDAKWEESTRRKGVMLLEQLDTELKNHKANSIKESIRRGSDDLGDLYLQLGQLSNANKCFARSRDYCTSQQQELTMCLNVIKVAIFQRAWSHVSAHVTRASSLSELRDTAPLIGAAELNAQQRNRTEALARLSTARTTTSGISTEPSTRSGSSGSTDPSGRILSRQPGDSLGGHISTSGGQSYRDALAQARTQLAIAAGLVELASRNYRGAATNFLQVSHDHCESPTSRIVTISDLAFFITLCSLATFERTELATLVLGNTSLRLLLEAEPACREMLQSFHQADYASCLGRLNKLRNFLRLDIFLSDHVSALCREIRSRALCQYFSPYSSADLNHMAKAFDTNVASLENELAVLIQDGSIKARIDSHKQLLRVLDVDQRCLTFARAIRLVDEYKNRTHSMILRMALARQKLTVKCFDLEIVPFFFFCSQLEMTLIQCIITCPKIIIAVVYCGAFQISVMDPNRLGILNECRGSNIDLLLRQI</sequence>
<dbReference type="SMART" id="SM00088">
    <property type="entry name" value="PINT"/>
    <property type="match status" value="1"/>
</dbReference>
<feature type="compositionally biased region" description="Polar residues" evidence="7">
    <location>
        <begin position="304"/>
        <end position="321"/>
    </location>
</feature>
<comment type="caution">
    <text evidence="9">The sequence shown here is derived from an EMBL/GenBank/DDBJ whole genome shotgun (WGS) entry which is preliminary data.</text>
</comment>
<dbReference type="Pfam" id="PF10602">
    <property type="entry name" value="RPN7"/>
    <property type="match status" value="1"/>
</dbReference>
<dbReference type="EMBL" id="JALJAT010000006">
    <property type="protein sequence ID" value="KAK4468680.1"/>
    <property type="molecule type" value="Genomic_DNA"/>
</dbReference>